<keyword evidence="5 8" id="KW-1133">Transmembrane helix</keyword>
<dbReference type="STRING" id="10195.A0A3M7RDH7"/>
<evidence type="ECO:0000256" key="7">
    <source>
        <dbReference type="ARBA" id="ARBA00023136"/>
    </source>
</evidence>
<dbReference type="OrthoDB" id="68581at2759"/>
<organism evidence="10 11">
    <name type="scientific">Brachionus plicatilis</name>
    <name type="common">Marine rotifer</name>
    <name type="synonym">Brachionus muelleri</name>
    <dbReference type="NCBI Taxonomy" id="10195"/>
    <lineage>
        <taxon>Eukaryota</taxon>
        <taxon>Metazoa</taxon>
        <taxon>Spiralia</taxon>
        <taxon>Gnathifera</taxon>
        <taxon>Rotifera</taxon>
        <taxon>Eurotatoria</taxon>
        <taxon>Monogononta</taxon>
        <taxon>Pseudotrocha</taxon>
        <taxon>Ploima</taxon>
        <taxon>Brachionidae</taxon>
        <taxon>Brachionus</taxon>
    </lineage>
</organism>
<feature type="non-terminal residue" evidence="10">
    <location>
        <position position="167"/>
    </location>
</feature>
<sequence>MEKHQMIQLESRPFKAIDLNFKHLCYFGLCLPLGAFFLCIFVSIVKDFDEANETHCGVFNFLPSISACISTFYPQSTLWRLCIGIDSFPRYLISFVYYKKYYKVKAQLMKNTNFFILIVKIAFMFHNIELTSLLILTYVSSVEIFFIHMISFVMFLISSSLYMMISI</sequence>
<dbReference type="EMBL" id="REGN01003695">
    <property type="protein sequence ID" value="RNA21308.1"/>
    <property type="molecule type" value="Genomic_DNA"/>
</dbReference>
<evidence type="ECO:0000256" key="4">
    <source>
        <dbReference type="ARBA" id="ARBA00022692"/>
    </source>
</evidence>
<feature type="transmembrane region" description="Helical" evidence="8">
    <location>
        <begin position="114"/>
        <end position="139"/>
    </location>
</feature>
<evidence type="ECO:0000313" key="11">
    <source>
        <dbReference type="Proteomes" id="UP000276133"/>
    </source>
</evidence>
<dbReference type="Pfam" id="PF10277">
    <property type="entry name" value="Frag1"/>
    <property type="match status" value="1"/>
</dbReference>
<evidence type="ECO:0000256" key="8">
    <source>
        <dbReference type="SAM" id="Phobius"/>
    </source>
</evidence>
<dbReference type="GO" id="GO:0000139">
    <property type="term" value="C:Golgi membrane"/>
    <property type="evidence" value="ECO:0007669"/>
    <property type="project" value="UniProtKB-SubCell"/>
</dbReference>
<dbReference type="PANTHER" id="PTHR12892">
    <property type="entry name" value="FGF RECEPTOR ACTIVATING PROTEIN 1"/>
    <property type="match status" value="1"/>
</dbReference>
<dbReference type="InterPro" id="IPR039545">
    <property type="entry name" value="PGAP2"/>
</dbReference>
<dbReference type="GO" id="GO:0006506">
    <property type="term" value="P:GPI anchor biosynthetic process"/>
    <property type="evidence" value="ECO:0007669"/>
    <property type="project" value="UniProtKB-KW"/>
</dbReference>
<dbReference type="GO" id="GO:0005789">
    <property type="term" value="C:endoplasmic reticulum membrane"/>
    <property type="evidence" value="ECO:0007669"/>
    <property type="project" value="TreeGrafter"/>
</dbReference>
<keyword evidence="7 8" id="KW-0472">Membrane</keyword>
<keyword evidence="6" id="KW-0333">Golgi apparatus</keyword>
<evidence type="ECO:0000313" key="10">
    <source>
        <dbReference type="EMBL" id="RNA21308.1"/>
    </source>
</evidence>
<keyword evidence="3" id="KW-0337">GPI-anchor biosynthesis</keyword>
<dbReference type="PANTHER" id="PTHR12892:SF11">
    <property type="entry name" value="POST-GPI ATTACHMENT TO PROTEINS FACTOR 2"/>
    <property type="match status" value="1"/>
</dbReference>
<evidence type="ECO:0000256" key="3">
    <source>
        <dbReference type="ARBA" id="ARBA00022502"/>
    </source>
</evidence>
<proteinExistence type="inferred from homology"/>
<reference evidence="10 11" key="1">
    <citation type="journal article" date="2018" name="Sci. Rep.">
        <title>Genomic signatures of local adaptation to the degree of environmental predictability in rotifers.</title>
        <authorList>
            <person name="Franch-Gras L."/>
            <person name="Hahn C."/>
            <person name="Garcia-Roger E.M."/>
            <person name="Carmona M.J."/>
            <person name="Serra M."/>
            <person name="Gomez A."/>
        </authorList>
    </citation>
    <scope>NUCLEOTIDE SEQUENCE [LARGE SCALE GENOMIC DNA]</scope>
    <source>
        <strain evidence="10">HYR1</strain>
    </source>
</reference>
<evidence type="ECO:0000256" key="5">
    <source>
        <dbReference type="ARBA" id="ARBA00022989"/>
    </source>
</evidence>
<feature type="domain" description="CWH43-like N-terminal" evidence="9">
    <location>
        <begin position="20"/>
        <end position="166"/>
    </location>
</feature>
<dbReference type="InterPro" id="IPR019402">
    <property type="entry name" value="CWH43_N"/>
</dbReference>
<comment type="caution">
    <text evidence="10">The sequence shown here is derived from an EMBL/GenBank/DDBJ whole genome shotgun (WGS) entry which is preliminary data.</text>
</comment>
<gene>
    <name evidence="10" type="ORF">BpHYR1_028619</name>
</gene>
<comment type="similarity">
    <text evidence="2">Belongs to the PGAP2 family.</text>
</comment>
<feature type="transmembrane region" description="Helical" evidence="8">
    <location>
        <begin position="21"/>
        <end position="45"/>
    </location>
</feature>
<dbReference type="Proteomes" id="UP000276133">
    <property type="component" value="Unassembled WGS sequence"/>
</dbReference>
<evidence type="ECO:0000256" key="6">
    <source>
        <dbReference type="ARBA" id="ARBA00023034"/>
    </source>
</evidence>
<evidence type="ECO:0000256" key="2">
    <source>
        <dbReference type="ARBA" id="ARBA00007414"/>
    </source>
</evidence>
<feature type="transmembrane region" description="Helical" evidence="8">
    <location>
        <begin position="145"/>
        <end position="165"/>
    </location>
</feature>
<name>A0A3M7RDH7_BRAPC</name>
<protein>
    <submittedName>
        <fullName evidence="10">Post-GPI attachment to s factor 2 isoform X3</fullName>
    </submittedName>
</protein>
<keyword evidence="11" id="KW-1185">Reference proteome</keyword>
<accession>A0A3M7RDH7</accession>
<evidence type="ECO:0000259" key="9">
    <source>
        <dbReference type="Pfam" id="PF10277"/>
    </source>
</evidence>
<feature type="transmembrane region" description="Helical" evidence="8">
    <location>
        <begin position="78"/>
        <end position="98"/>
    </location>
</feature>
<keyword evidence="4 8" id="KW-0812">Transmembrane</keyword>
<dbReference type="AlphaFoldDB" id="A0A3M7RDH7"/>
<evidence type="ECO:0000256" key="1">
    <source>
        <dbReference type="ARBA" id="ARBA00004653"/>
    </source>
</evidence>
<comment type="subcellular location">
    <subcellularLocation>
        <location evidence="1">Golgi apparatus membrane</location>
        <topology evidence="1">Multi-pass membrane protein</topology>
    </subcellularLocation>
</comment>